<organism evidence="3 4">
    <name type="scientific">Roseivirga thermotolerans</name>
    <dbReference type="NCBI Taxonomy" id="1758176"/>
    <lineage>
        <taxon>Bacteria</taxon>
        <taxon>Pseudomonadati</taxon>
        <taxon>Bacteroidota</taxon>
        <taxon>Cytophagia</taxon>
        <taxon>Cytophagales</taxon>
        <taxon>Roseivirgaceae</taxon>
        <taxon>Roseivirga</taxon>
    </lineage>
</organism>
<dbReference type="RefSeq" id="WP_189630644.1">
    <property type="nucleotide sequence ID" value="NZ_BNAG01000003.1"/>
</dbReference>
<reference evidence="4" key="1">
    <citation type="journal article" date="2019" name="Int. J. Syst. Evol. Microbiol.">
        <title>The Global Catalogue of Microorganisms (GCM) 10K type strain sequencing project: providing services to taxonomists for standard genome sequencing and annotation.</title>
        <authorList>
            <consortium name="The Broad Institute Genomics Platform"/>
            <consortium name="The Broad Institute Genome Sequencing Center for Infectious Disease"/>
            <person name="Wu L."/>
            <person name="Ma J."/>
        </authorList>
    </citation>
    <scope>NUCLEOTIDE SEQUENCE [LARGE SCALE GENOMIC DNA]</scope>
    <source>
        <strain evidence="4">CGMCC 1.15111</strain>
    </source>
</reference>
<evidence type="ECO:0000313" key="4">
    <source>
        <dbReference type="Proteomes" id="UP000658258"/>
    </source>
</evidence>
<evidence type="ECO:0000313" key="3">
    <source>
        <dbReference type="EMBL" id="GHE68611.1"/>
    </source>
</evidence>
<dbReference type="PROSITE" id="PS50991">
    <property type="entry name" value="PYR_CT"/>
    <property type="match status" value="1"/>
</dbReference>
<dbReference type="SUPFAM" id="SSF51569">
    <property type="entry name" value="Aldolase"/>
    <property type="match status" value="1"/>
</dbReference>
<sequence>MSEIKKGVQILDCTLRDGGYYTNWDFDKQLVQAYLNACNKLPIDWIEIGYRSPAKESYLGQYFYLPEYLIRDTKSRTTKKIALILNEKDIDPQTVRALLGDCIGHVDMIRMAVNPIRMDQAIELAKRVKEMGFLVAFNVMYMSTWDQIEGFYEKLSQLNGLIDYFYLVDSYGGVYPAEVTKAVEKVRSKLDVSIGFHGHNNLELGLINTLTAIEAGADVVDATFTGMGRGAGNLKTELLLTSLSSRHGLSVDFNALGNVVGAFERLQKEYGWGTNLPYMVSGANSLPQKEVMEWVTKRFYSVNSIIQALNNQSEGIEDNLKLSLFNSKKHYKTALIVGGGDSVKQHEEAILHWVKKQDELCIIHASSKNANTFIELSKDQFFCLVGNEGHRLENQVHGSFGFVTQCVLPPYPRKMGTYIPATLEKKSAELKEITFTNRVKDSHTVLALQTALELQAQSIYVIGYDGYSGDAVSQNEIELSTENEALFFEFVKVGTQLSSLTPTRYKGLKPDSVYSRI</sequence>
<evidence type="ECO:0000256" key="1">
    <source>
        <dbReference type="ARBA" id="ARBA00023211"/>
    </source>
</evidence>
<dbReference type="EMBL" id="BNAG01000003">
    <property type="protein sequence ID" value="GHE68611.1"/>
    <property type="molecule type" value="Genomic_DNA"/>
</dbReference>
<keyword evidence="1" id="KW-0464">Manganese</keyword>
<gene>
    <name evidence="3" type="ORF">GCM10011340_25520</name>
</gene>
<dbReference type="PANTHER" id="PTHR10277">
    <property type="entry name" value="HOMOCITRATE SYNTHASE-RELATED"/>
    <property type="match status" value="1"/>
</dbReference>
<evidence type="ECO:0000259" key="2">
    <source>
        <dbReference type="PROSITE" id="PS50991"/>
    </source>
</evidence>
<dbReference type="Proteomes" id="UP000658258">
    <property type="component" value="Unassembled WGS sequence"/>
</dbReference>
<keyword evidence="4" id="KW-1185">Reference proteome</keyword>
<proteinExistence type="predicted"/>
<dbReference type="Gene3D" id="3.20.20.70">
    <property type="entry name" value="Aldolase class I"/>
    <property type="match status" value="1"/>
</dbReference>
<name>A0ABQ3I6L1_9BACT</name>
<dbReference type="InterPro" id="IPR013785">
    <property type="entry name" value="Aldolase_TIM"/>
</dbReference>
<protein>
    <recommendedName>
        <fullName evidence="2">Pyruvate carboxyltransferase domain-containing protein</fullName>
    </recommendedName>
</protein>
<comment type="caution">
    <text evidence="3">The sequence shown here is derived from an EMBL/GenBank/DDBJ whole genome shotgun (WGS) entry which is preliminary data.</text>
</comment>
<dbReference type="InterPro" id="IPR000891">
    <property type="entry name" value="PYR_CT"/>
</dbReference>
<dbReference type="PANTHER" id="PTHR10277:SF9">
    <property type="entry name" value="2-ISOPROPYLMALATE SYNTHASE 1, CHLOROPLASTIC-RELATED"/>
    <property type="match status" value="1"/>
</dbReference>
<dbReference type="InterPro" id="IPR050073">
    <property type="entry name" value="2-IPM_HCS-like"/>
</dbReference>
<accession>A0ABQ3I6L1</accession>
<dbReference type="CDD" id="cd07944">
    <property type="entry name" value="DRE_TIM_HOA_like"/>
    <property type="match status" value="1"/>
</dbReference>
<dbReference type="Pfam" id="PF00682">
    <property type="entry name" value="HMGL-like"/>
    <property type="match status" value="1"/>
</dbReference>
<feature type="domain" description="Pyruvate carboxyltransferase" evidence="2">
    <location>
        <begin position="8"/>
        <end position="257"/>
    </location>
</feature>